<keyword evidence="5" id="KW-1185">Reference proteome</keyword>
<dbReference type="InParanoid" id="A0A5F8AIH6"/>
<reference evidence="4" key="2">
    <citation type="submission" date="2019-01" db="EMBL/GenBank/DDBJ databases">
        <authorList>
            <person name="Graves T."/>
            <person name="Eichler E.E."/>
            <person name="Wilson R.K."/>
        </authorList>
    </citation>
    <scope>NUCLEOTIDE SEQUENCE [LARGE SCALE GENOMIC DNA]</scope>
    <source>
        <strain evidence="4">17573</strain>
    </source>
</reference>
<proteinExistence type="predicted"/>
<reference evidence="4" key="3">
    <citation type="submission" date="2025-08" db="UniProtKB">
        <authorList>
            <consortium name="Ensembl"/>
        </authorList>
    </citation>
    <scope>IDENTIFICATION</scope>
    <source>
        <strain evidence="4">17573</strain>
    </source>
</reference>
<name>A0A5F8AIH6_MACMU</name>
<dbReference type="STRING" id="9544.ENSMMUP00000076805"/>
<protein>
    <submittedName>
        <fullName evidence="4">Uncharacterized protein</fullName>
    </submittedName>
</protein>
<reference evidence="5" key="1">
    <citation type="journal article" date="2007" name="Science">
        <title>Evolutionary and biomedical insights from the rhesus macaque genome.</title>
        <authorList>
            <person name="Gibbs R.A."/>
            <person name="Rogers J."/>
            <person name="Katze M.G."/>
            <person name="Bumgarner R."/>
            <person name="Weinstock G.M."/>
            <person name="Mardis E.R."/>
            <person name="Remington K.A."/>
            <person name="Strausberg R.L."/>
            <person name="Venter J.C."/>
            <person name="Wilson R.K."/>
            <person name="Batzer M.A."/>
            <person name="Bustamante C.D."/>
            <person name="Eichler E.E."/>
            <person name="Hahn M.W."/>
            <person name="Hardison R.C."/>
            <person name="Makova K.D."/>
            <person name="Miller W."/>
            <person name="Milosavljevic A."/>
            <person name="Palermo R.E."/>
            <person name="Siepel A."/>
            <person name="Sikela J.M."/>
            <person name="Attaway T."/>
            <person name="Bell S."/>
            <person name="Bernard K.E."/>
            <person name="Buhay C.J."/>
            <person name="Chandrabose M.N."/>
            <person name="Dao M."/>
            <person name="Davis C."/>
            <person name="Delehaunty K.D."/>
            <person name="Ding Y."/>
            <person name="Dinh H.H."/>
            <person name="Dugan-Rocha S."/>
            <person name="Fulton L.A."/>
            <person name="Gabisi R.A."/>
            <person name="Garner T.T."/>
            <person name="Godfrey J."/>
            <person name="Hawes A.C."/>
            <person name="Hernandez J."/>
            <person name="Hines S."/>
            <person name="Holder M."/>
            <person name="Hume J."/>
            <person name="Jhangiani S.N."/>
            <person name="Joshi V."/>
            <person name="Khan Z.M."/>
            <person name="Kirkness E.F."/>
            <person name="Cree A."/>
            <person name="Fowler R.G."/>
            <person name="Lee S."/>
            <person name="Lewis L.R."/>
            <person name="Li Z."/>
            <person name="Liu Y.-S."/>
            <person name="Moore S.M."/>
            <person name="Muzny D."/>
            <person name="Nazareth L.V."/>
            <person name="Ngo D.N."/>
            <person name="Okwuonu G.O."/>
            <person name="Pai G."/>
            <person name="Parker D."/>
            <person name="Paul H.A."/>
            <person name="Pfannkoch C."/>
            <person name="Pohl C.S."/>
            <person name="Rogers Y.-H.C."/>
            <person name="Ruiz S.J."/>
            <person name="Sabo A."/>
            <person name="Santibanez J."/>
            <person name="Schneider B.W."/>
            <person name="Smith S.M."/>
            <person name="Sodergren E."/>
            <person name="Svatek A.F."/>
            <person name="Utterback T.R."/>
            <person name="Vattathil S."/>
            <person name="Warren W."/>
            <person name="White C.S."/>
            <person name="Chinwalla A.T."/>
            <person name="Feng Y."/>
            <person name="Halpern A.L."/>
            <person name="Hillier L.W."/>
            <person name="Huang X."/>
            <person name="Minx P."/>
            <person name="Nelson J.O."/>
            <person name="Pepin K.H."/>
            <person name="Qin X."/>
            <person name="Sutton G.G."/>
            <person name="Venter E."/>
            <person name="Walenz B.P."/>
            <person name="Wallis J.W."/>
            <person name="Worley K.C."/>
            <person name="Yang S.-P."/>
            <person name="Jones S.M."/>
            <person name="Marra M.A."/>
            <person name="Rocchi M."/>
            <person name="Schein J.E."/>
            <person name="Baertsch R."/>
            <person name="Clarke L."/>
            <person name="Csuros M."/>
            <person name="Glasscock J."/>
            <person name="Harris R.A."/>
            <person name="Havlak P."/>
            <person name="Jackson A.R."/>
            <person name="Jiang H."/>
            <person name="Liu Y."/>
            <person name="Messina D.N."/>
            <person name="Shen Y."/>
            <person name="Song H.X.-Z."/>
            <person name="Wylie T."/>
            <person name="Zhang L."/>
            <person name="Birney E."/>
            <person name="Han K."/>
            <person name="Konkel M.K."/>
            <person name="Lee J."/>
            <person name="Smit A.F.A."/>
            <person name="Ullmer B."/>
            <person name="Wang H."/>
            <person name="Xing J."/>
            <person name="Burhans R."/>
            <person name="Cheng Z."/>
            <person name="Karro J.E."/>
            <person name="Ma J."/>
            <person name="Raney B."/>
            <person name="She X."/>
            <person name="Cox M.J."/>
            <person name="Demuth J.P."/>
            <person name="Dumas L.J."/>
            <person name="Han S.-G."/>
            <person name="Hopkins J."/>
            <person name="Karimpour-Fard A."/>
            <person name="Kim Y.H."/>
            <person name="Pollack J.R."/>
            <person name="Vinar T."/>
            <person name="Addo-Quaye C."/>
            <person name="Degenhardt J."/>
            <person name="Denby A."/>
            <person name="Hubisz M.J."/>
            <person name="Indap A."/>
            <person name="Kosiol C."/>
            <person name="Lahn B.T."/>
            <person name="Lawson H.A."/>
            <person name="Marklein A."/>
            <person name="Nielsen R."/>
            <person name="Vallender E.J."/>
            <person name="Clark A.G."/>
            <person name="Ferguson B."/>
            <person name="Hernandez R.D."/>
            <person name="Hirani K."/>
            <person name="Kehrer-Sawatzki H."/>
            <person name="Kolb J."/>
            <person name="Patil S."/>
            <person name="Pu L.-L."/>
            <person name="Ren Y."/>
            <person name="Smith D.G."/>
            <person name="Wheeler D.A."/>
            <person name="Schenck I."/>
            <person name="Ball E.V."/>
            <person name="Chen R."/>
            <person name="Cooper D.N."/>
            <person name="Giardine B."/>
            <person name="Hsu F."/>
            <person name="Kent W.J."/>
            <person name="Lesk A."/>
            <person name="Nelson D.L."/>
            <person name="O'brien W.E."/>
            <person name="Pruefer K."/>
            <person name="Stenson P.D."/>
            <person name="Wallace J.C."/>
            <person name="Ke H."/>
            <person name="Liu X.-M."/>
            <person name="Wang P."/>
            <person name="Xiang A.P."/>
            <person name="Yang F."/>
            <person name="Barber G.P."/>
            <person name="Haussler D."/>
            <person name="Karolchik D."/>
            <person name="Kern A.D."/>
            <person name="Kuhn R.M."/>
            <person name="Smith K.E."/>
            <person name="Zwieg A.S."/>
        </authorList>
    </citation>
    <scope>NUCLEOTIDE SEQUENCE [LARGE SCALE GENOMIC DNA]</scope>
    <source>
        <strain evidence="5">17573</strain>
    </source>
</reference>
<dbReference type="PIRSF" id="PIRSF037309">
    <property type="entry name" value="PP2A_PR55"/>
    <property type="match status" value="1"/>
</dbReference>
<dbReference type="PRINTS" id="PR00600">
    <property type="entry name" value="PP2APR55"/>
</dbReference>
<dbReference type="SMR" id="A0A5F8AIH6"/>
<dbReference type="GO" id="GO:0000159">
    <property type="term" value="C:protein phosphatase type 2A complex"/>
    <property type="evidence" value="ECO:0000318"/>
    <property type="project" value="GO_Central"/>
</dbReference>
<dbReference type="Ensembl" id="ENSMMUT00000102427.1">
    <property type="protein sequence ID" value="ENSMMUP00000076805.1"/>
    <property type="gene ID" value="ENSMMUG00000063348.1"/>
</dbReference>
<evidence type="ECO:0000313" key="4">
    <source>
        <dbReference type="Ensembl" id="ENSMMUP00000076805.1"/>
    </source>
</evidence>
<dbReference type="PANTHER" id="PTHR11871">
    <property type="entry name" value="PROTEIN PHOSPHATASE PP2A REGULATORY SUBUNIT B"/>
    <property type="match status" value="1"/>
</dbReference>
<dbReference type="GO" id="GO:0019888">
    <property type="term" value="F:protein phosphatase regulator activity"/>
    <property type="evidence" value="ECO:0000318"/>
    <property type="project" value="GO_Central"/>
</dbReference>
<dbReference type="AlphaFoldDB" id="A0A5F8AIH6"/>
<dbReference type="Proteomes" id="UP000006718">
    <property type="component" value="Chromosome 6"/>
</dbReference>
<evidence type="ECO:0000313" key="5">
    <source>
        <dbReference type="Proteomes" id="UP000006718"/>
    </source>
</evidence>
<evidence type="ECO:0000256" key="2">
    <source>
        <dbReference type="ARBA" id="ARBA00022737"/>
    </source>
</evidence>
<keyword evidence="2" id="KW-0677">Repeat</keyword>
<evidence type="ECO:0000256" key="1">
    <source>
        <dbReference type="ARBA" id="ARBA00022574"/>
    </source>
</evidence>
<dbReference type="GeneTree" id="ENSGT00950000182864"/>
<reference evidence="4" key="4">
    <citation type="submission" date="2025-09" db="UniProtKB">
        <authorList>
            <consortium name="Ensembl"/>
        </authorList>
    </citation>
    <scope>IDENTIFICATION</scope>
    <source>
        <strain evidence="4">17573</strain>
    </source>
</reference>
<organism evidence="4 5">
    <name type="scientific">Macaca mulatta</name>
    <name type="common">Rhesus macaque</name>
    <dbReference type="NCBI Taxonomy" id="9544"/>
    <lineage>
        <taxon>Eukaryota</taxon>
        <taxon>Metazoa</taxon>
        <taxon>Chordata</taxon>
        <taxon>Craniata</taxon>
        <taxon>Vertebrata</taxon>
        <taxon>Euteleostomi</taxon>
        <taxon>Mammalia</taxon>
        <taxon>Eutheria</taxon>
        <taxon>Euarchontoglires</taxon>
        <taxon>Primates</taxon>
        <taxon>Haplorrhini</taxon>
        <taxon>Catarrhini</taxon>
        <taxon>Cercopithecidae</taxon>
        <taxon>Cercopithecinae</taxon>
        <taxon>Macaca</taxon>
    </lineage>
</organism>
<evidence type="ECO:0000256" key="3">
    <source>
        <dbReference type="SAM" id="MobiDB-lite"/>
    </source>
</evidence>
<accession>A0A5F8AIH6</accession>
<sequence length="362" mass="43082">ERKQESKAQVAHRGQVNAHTSKEGTEPEFEYLKMLKIEHKDNKVDWLFNRNQVYYIASTNKNRRKIWPVANADQRPAELHAWKAEEGKVRAPAVITTKQVPISLPIILMTEAEPDKIFSNEHSYHLNSMQINSDHTTKVSIRDLRISLWNFQFSNKSINIWDIKPSNVHFLTELITYSHYYPFHCNTFKYEPRNGDLGICNLKNSPGCSRLTFFFKEKEDRSDRNFIRQRISSFSDHNFTNSCKYFMRRHYQTYKTWHTNLGNRPFKTPQRHIYITQKKCAYNSNNCTGDKFKWVWNRSEKKHATGSYTNFFKRFKRQTPQDFTLESKRKNSVPRMTLSPKKICINKKRKKFQLSIDSILFS</sequence>
<feature type="region of interest" description="Disordered" evidence="3">
    <location>
        <begin position="1"/>
        <end position="23"/>
    </location>
</feature>
<dbReference type="InterPro" id="IPR000009">
    <property type="entry name" value="PP2A_PR55"/>
</dbReference>
<keyword evidence="1" id="KW-0853">WD repeat</keyword>
<dbReference type="GO" id="GO:0005829">
    <property type="term" value="C:cytosol"/>
    <property type="evidence" value="ECO:0000318"/>
    <property type="project" value="GO_Central"/>
</dbReference>
<dbReference type="VEuPathDB" id="HostDB:ENSMMUG00000063348"/>